<feature type="transmembrane region" description="Helical" evidence="6">
    <location>
        <begin position="41"/>
        <end position="60"/>
    </location>
</feature>
<name>G0QU07_ICHMU</name>
<feature type="transmembrane region" description="Helical" evidence="6">
    <location>
        <begin position="12"/>
        <end position="29"/>
    </location>
</feature>
<dbReference type="AlphaFoldDB" id="G0QU07"/>
<dbReference type="InterPro" id="IPR003689">
    <property type="entry name" value="ZIP"/>
</dbReference>
<dbReference type="RefSeq" id="XP_004034783.1">
    <property type="nucleotide sequence ID" value="XM_004034735.1"/>
</dbReference>
<dbReference type="GeneID" id="14907437"/>
<dbReference type="eggNOG" id="KOG1558">
    <property type="taxonomic scope" value="Eukaryota"/>
</dbReference>
<feature type="transmembrane region" description="Helical" evidence="6">
    <location>
        <begin position="463"/>
        <end position="480"/>
    </location>
</feature>
<keyword evidence="4 6" id="KW-0472">Membrane</keyword>
<evidence type="ECO:0000256" key="4">
    <source>
        <dbReference type="ARBA" id="ARBA00023136"/>
    </source>
</evidence>
<reference evidence="7 8" key="1">
    <citation type="submission" date="2011-07" db="EMBL/GenBank/DDBJ databases">
        <authorList>
            <person name="Coyne R."/>
            <person name="Brami D."/>
            <person name="Johnson J."/>
            <person name="Hostetler J."/>
            <person name="Hannick L."/>
            <person name="Clark T."/>
            <person name="Cassidy-Hanley D."/>
            <person name="Inman J."/>
        </authorList>
    </citation>
    <scope>NUCLEOTIDE SEQUENCE [LARGE SCALE GENOMIC DNA]</scope>
    <source>
        <strain evidence="7 8">G5</strain>
    </source>
</reference>
<evidence type="ECO:0000256" key="3">
    <source>
        <dbReference type="ARBA" id="ARBA00022989"/>
    </source>
</evidence>
<evidence type="ECO:0000256" key="1">
    <source>
        <dbReference type="ARBA" id="ARBA00004141"/>
    </source>
</evidence>
<dbReference type="Pfam" id="PF02535">
    <property type="entry name" value="Zip"/>
    <property type="match status" value="1"/>
</dbReference>
<feature type="transmembrane region" description="Helical" evidence="6">
    <location>
        <begin position="143"/>
        <end position="165"/>
    </location>
</feature>
<feature type="coiled-coil region" evidence="5">
    <location>
        <begin position="280"/>
        <end position="337"/>
    </location>
</feature>
<dbReference type="InParanoid" id="G0QU07"/>
<accession>G0QU07</accession>
<feature type="transmembrane region" description="Helical" evidence="6">
    <location>
        <begin position="230"/>
        <end position="248"/>
    </location>
</feature>
<evidence type="ECO:0000256" key="2">
    <source>
        <dbReference type="ARBA" id="ARBA00022692"/>
    </source>
</evidence>
<dbReference type="EMBL" id="GL983888">
    <property type="protein sequence ID" value="EGR31297.1"/>
    <property type="molecule type" value="Genomic_DNA"/>
</dbReference>
<dbReference type="GO" id="GO:0016491">
    <property type="term" value="F:oxidoreductase activity"/>
    <property type="evidence" value="ECO:0007669"/>
    <property type="project" value="UniProtKB-KW"/>
</dbReference>
<dbReference type="EC" id="1.6.5.3" evidence="7"/>
<comment type="subcellular location">
    <subcellularLocation>
        <location evidence="1">Membrane</location>
        <topology evidence="1">Multi-pass membrane protein</topology>
    </subcellularLocation>
</comment>
<dbReference type="STRING" id="857967.G0QU07"/>
<feature type="transmembrane region" description="Helical" evidence="6">
    <location>
        <begin position="400"/>
        <end position="422"/>
    </location>
</feature>
<feature type="transmembrane region" description="Helical" evidence="6">
    <location>
        <begin position="177"/>
        <end position="197"/>
    </location>
</feature>
<evidence type="ECO:0000313" key="8">
    <source>
        <dbReference type="Proteomes" id="UP000008983"/>
    </source>
</evidence>
<keyword evidence="8" id="KW-1185">Reference proteome</keyword>
<evidence type="ECO:0000256" key="5">
    <source>
        <dbReference type="SAM" id="Coils"/>
    </source>
</evidence>
<feature type="transmembrane region" description="Helical" evidence="6">
    <location>
        <begin position="72"/>
        <end position="95"/>
    </location>
</feature>
<keyword evidence="5" id="KW-0175">Coiled coil</keyword>
<organism evidence="7 8">
    <name type="scientific">Ichthyophthirius multifiliis</name>
    <name type="common">White spot disease agent</name>
    <name type="synonym">Ich</name>
    <dbReference type="NCBI Taxonomy" id="5932"/>
    <lineage>
        <taxon>Eukaryota</taxon>
        <taxon>Sar</taxon>
        <taxon>Alveolata</taxon>
        <taxon>Ciliophora</taxon>
        <taxon>Intramacronucleata</taxon>
        <taxon>Oligohymenophorea</taxon>
        <taxon>Hymenostomatida</taxon>
        <taxon>Ophryoglenina</taxon>
        <taxon>Ichthyophthirius</taxon>
    </lineage>
</organism>
<proteinExistence type="predicted"/>
<keyword evidence="3 6" id="KW-1133">Transmembrane helix</keyword>
<feature type="transmembrane region" description="Helical" evidence="6">
    <location>
        <begin position="428"/>
        <end position="451"/>
    </location>
</feature>
<dbReference type="GO" id="GO:0016020">
    <property type="term" value="C:membrane"/>
    <property type="evidence" value="ECO:0007669"/>
    <property type="project" value="UniProtKB-SubCell"/>
</dbReference>
<keyword evidence="7" id="KW-0560">Oxidoreductase</keyword>
<evidence type="ECO:0000313" key="7">
    <source>
        <dbReference type="EMBL" id="EGR31297.1"/>
    </source>
</evidence>
<sequence>MQINKKNYININIYIYIYIQIIIIFNIFINKYYFISFHLQYFFFIFYIFYYFLLYQLLYFKLFKFFFFLTIYNYSFFYIYFQQYLFIFIIFFQIIKNYKYFFYTIKIQYSQKQNLQQYANQQSKTNKQYYQQKFNKIQQMEVWIIKLITFFTMFLIILLTGNIPLRVKSFKENPRIMSLSSAFAGGLFLSIGILHILPESQEQFQKYYQNQLPEQSHVQRNMQKENKQEYFPWPYFIIVISFALILFIDKVITGGHSNEEHNHIDQNLQEEDQSKKANFIEEKQQQLEKIQINQSSQEQKYISQLVRDEDSHIRMSLSKQKKQVEKIHQEIKKQDSQKNLKPYILQVAFGIHATLEGLAIGLENNWIKCLILVAAVLCHKWAEGITIGLSFKKANIDLKVASIMIIIQAVMNPIGVGIGWSLSNSGSLVMGIFMSISVGTFLYIATLEVLVEEFSDKRFRFEKFVFFLIAIGFVSSLWFLEQEIGHD</sequence>
<dbReference type="OrthoDB" id="10263369at2759"/>
<dbReference type="PANTHER" id="PTHR11040:SF140">
    <property type="entry name" value="ZRT (ZRT), IRT- (IRT-) LIKE PROTEIN TRANSPORTER"/>
    <property type="match status" value="1"/>
</dbReference>
<dbReference type="PANTHER" id="PTHR11040">
    <property type="entry name" value="ZINC/IRON TRANSPORTER"/>
    <property type="match status" value="1"/>
</dbReference>
<protein>
    <submittedName>
        <fullName evidence="7">Zip zinc transporter family protein, putative</fullName>
        <ecNumber evidence="7">1.6.5.3</ecNumber>
    </submittedName>
</protein>
<evidence type="ECO:0000256" key="6">
    <source>
        <dbReference type="SAM" id="Phobius"/>
    </source>
</evidence>
<gene>
    <name evidence="7" type="ORF">IMG5_113570</name>
</gene>
<dbReference type="OMA" id="QECGIIG"/>
<keyword evidence="2 6" id="KW-0812">Transmembrane</keyword>
<dbReference type="GO" id="GO:0005385">
    <property type="term" value="F:zinc ion transmembrane transporter activity"/>
    <property type="evidence" value="ECO:0007669"/>
    <property type="project" value="TreeGrafter"/>
</dbReference>
<dbReference type="Proteomes" id="UP000008983">
    <property type="component" value="Unassembled WGS sequence"/>
</dbReference>